<accession>A0A377SV29</accession>
<dbReference type="AlphaFoldDB" id="A0A377SV29"/>
<name>A0A377SV29_9NEIS</name>
<reference evidence="2 4" key="2">
    <citation type="submission" date="2019-03" db="EMBL/GenBank/DDBJ databases">
        <title>Genomic Encyclopedia of Type Strains, Phase IV (KMG-IV): sequencing the most valuable type-strain genomes for metagenomic binning, comparative biology and taxonomic classification.</title>
        <authorList>
            <person name="Goeker M."/>
        </authorList>
    </citation>
    <scope>NUCLEOTIDE SEQUENCE [LARGE SCALE GENOMIC DNA]</scope>
    <source>
        <strain evidence="2 4">DSM 3764</strain>
    </source>
</reference>
<organism evidence="1 3">
    <name type="scientific">Iodobacter fluviatilis</name>
    <dbReference type="NCBI Taxonomy" id="537"/>
    <lineage>
        <taxon>Bacteria</taxon>
        <taxon>Pseudomonadati</taxon>
        <taxon>Pseudomonadota</taxon>
        <taxon>Betaproteobacteria</taxon>
        <taxon>Neisseriales</taxon>
        <taxon>Chitinibacteraceae</taxon>
        <taxon>Iodobacter</taxon>
    </lineage>
</organism>
<keyword evidence="4" id="KW-1185">Reference proteome</keyword>
<dbReference type="RefSeq" id="WP_207916817.1">
    <property type="nucleotide sequence ID" value="NZ_CAWOLO010000023.1"/>
</dbReference>
<dbReference type="Proteomes" id="UP000255108">
    <property type="component" value="Unassembled WGS sequence"/>
</dbReference>
<reference evidence="1 3" key="1">
    <citation type="submission" date="2018-06" db="EMBL/GenBank/DDBJ databases">
        <authorList>
            <consortium name="Pathogen Informatics"/>
            <person name="Doyle S."/>
        </authorList>
    </citation>
    <scope>NUCLEOTIDE SEQUENCE [LARGE SCALE GENOMIC DNA]</scope>
    <source>
        <strain evidence="1 3">NCTC11159</strain>
    </source>
</reference>
<dbReference type="Pfam" id="PF18143">
    <property type="entry name" value="HAD_SAK_2"/>
    <property type="match status" value="1"/>
</dbReference>
<evidence type="ECO:0000313" key="2">
    <source>
        <dbReference type="EMBL" id="TCU81324.1"/>
    </source>
</evidence>
<protein>
    <submittedName>
        <fullName evidence="1">Uncharacterized protein</fullName>
    </submittedName>
</protein>
<proteinExistence type="predicted"/>
<sequence length="159" mass="18674">MMDNNSFIFLYLDFDGVLHADGEPAIDENGRLCQNPNLFCWLKHLEEILEDYPEVRIIVSSDWRRLFDDETLIKLLGNIGWRFYGVVECIISDRYAEILQDATTRKIKYWLALDDHKTIKAATATDDKLIFCLPEKGISALEQQQELRQKIKLLYKKMK</sequence>
<evidence type="ECO:0000313" key="1">
    <source>
        <dbReference type="EMBL" id="STR45180.1"/>
    </source>
</evidence>
<evidence type="ECO:0000313" key="3">
    <source>
        <dbReference type="Proteomes" id="UP000255108"/>
    </source>
</evidence>
<gene>
    <name evidence="2" type="ORF">EV682_12337</name>
    <name evidence="1" type="ORF">NCTC11159_03729</name>
</gene>
<evidence type="ECO:0000313" key="4">
    <source>
        <dbReference type="Proteomes" id="UP000295794"/>
    </source>
</evidence>
<dbReference type="EMBL" id="SMBT01000023">
    <property type="protein sequence ID" value="TCU81324.1"/>
    <property type="molecule type" value="Genomic_DNA"/>
</dbReference>
<dbReference type="EMBL" id="UGHR01000003">
    <property type="protein sequence ID" value="STR45180.1"/>
    <property type="molecule type" value="Genomic_DNA"/>
</dbReference>
<dbReference type="Proteomes" id="UP000295794">
    <property type="component" value="Unassembled WGS sequence"/>
</dbReference>